<protein>
    <submittedName>
        <fullName evidence="1">Uncharacterized protein</fullName>
    </submittedName>
</protein>
<comment type="caution">
    <text evidence="1">The sequence shown here is derived from an EMBL/GenBank/DDBJ whole genome shotgun (WGS) entry which is preliminary data.</text>
</comment>
<dbReference type="AlphaFoldDB" id="A0AAV0R3N7"/>
<reference evidence="1" key="1">
    <citation type="submission" date="2022-08" db="EMBL/GenBank/DDBJ databases">
        <authorList>
            <person name="Gutierrez-Valencia J."/>
        </authorList>
    </citation>
    <scope>NUCLEOTIDE SEQUENCE</scope>
</reference>
<dbReference type="EMBL" id="CAMGYJ010000010">
    <property type="protein sequence ID" value="CAI0551067.1"/>
    <property type="molecule type" value="Genomic_DNA"/>
</dbReference>
<evidence type="ECO:0000313" key="1">
    <source>
        <dbReference type="EMBL" id="CAI0551067.1"/>
    </source>
</evidence>
<evidence type="ECO:0000313" key="2">
    <source>
        <dbReference type="Proteomes" id="UP001154282"/>
    </source>
</evidence>
<proteinExistence type="predicted"/>
<gene>
    <name evidence="1" type="ORF">LITE_LOCUS45794</name>
</gene>
<sequence length="87" mass="9512">MNLWIIRPDLVAGESAAFPPEFQEKAGEIGFISDGDQGSQNNSRSNATAASYYDVVLARRQGEKPRLQLPAAVFILVLDNMVSPHHS</sequence>
<dbReference type="Proteomes" id="UP001154282">
    <property type="component" value="Unassembled WGS sequence"/>
</dbReference>
<organism evidence="1 2">
    <name type="scientific">Linum tenue</name>
    <dbReference type="NCBI Taxonomy" id="586396"/>
    <lineage>
        <taxon>Eukaryota</taxon>
        <taxon>Viridiplantae</taxon>
        <taxon>Streptophyta</taxon>
        <taxon>Embryophyta</taxon>
        <taxon>Tracheophyta</taxon>
        <taxon>Spermatophyta</taxon>
        <taxon>Magnoliopsida</taxon>
        <taxon>eudicotyledons</taxon>
        <taxon>Gunneridae</taxon>
        <taxon>Pentapetalae</taxon>
        <taxon>rosids</taxon>
        <taxon>fabids</taxon>
        <taxon>Malpighiales</taxon>
        <taxon>Linaceae</taxon>
        <taxon>Linum</taxon>
    </lineage>
</organism>
<name>A0AAV0R3N7_9ROSI</name>
<keyword evidence="2" id="KW-1185">Reference proteome</keyword>
<accession>A0AAV0R3N7</accession>